<sequence length="615" mass="67638">MWHLFAAELRRFRIWAAIAGVGHLLMLGFMSKTNDLAQQAPIGYIVIGACYALGGLLLGLYQITGYTKPAAWAQLIHRPLPSWRIGGAIFAAGAVWLAVTTALPILLIALWQTEATARVVDTRHWLMALPALLVALIGYLTGGYLALANRRYGFGALVFLLLILQAHAQAWWSLLLQVLVLGCMATLVWITFRPDRVSAPARPLPLIAAFIPTSVCIYVVLVAALRIGLQMTWIALGSAQATASAPEHGTAQESQRATDKALLVMGLRASKDSSAGRWLTQVQSGKVDRYGPMLDALPERQQFTNLAPLSFADETNDARWTFSHDRMQFVGHGLADGLSDRGRLTPPGAAMFPTPTMAFLDPSETNDRVTLLGHNMAWRYDQHSRAVESWQTLSAGEVFAAPPMMIGTHVLALSDQALHIDADANAQHDGRVGVRVPLQGPINVLSRVNIADVDDGYVVSMAYYRALRYESFQRAQYVLHVDRQGRWQMIATRTITQDFPVWFRYIDMWISPVIEHVTQWATTLFAGHERLNPADPNLPPPEVLWLATIMTLLSAALSAAYASRLGSRGMGILAWAVTGLILGLPALLAFWLVAGNAPQYRHRMLPMPVRLAPLN</sequence>
<dbReference type="Proteomes" id="UP000253782">
    <property type="component" value="Unassembled WGS sequence"/>
</dbReference>
<evidence type="ECO:0000313" key="2">
    <source>
        <dbReference type="EMBL" id="RDD83563.1"/>
    </source>
</evidence>
<feature type="transmembrane region" description="Helical" evidence="1">
    <location>
        <begin position="174"/>
        <end position="192"/>
    </location>
</feature>
<feature type="transmembrane region" description="Helical" evidence="1">
    <location>
        <begin position="124"/>
        <end position="145"/>
    </location>
</feature>
<feature type="transmembrane region" description="Helical" evidence="1">
    <location>
        <begin position="85"/>
        <end position="112"/>
    </location>
</feature>
<name>A0A369UTB7_9GAMM</name>
<organism evidence="2 3">
    <name type="scientific">Dyella tabacisoli</name>
    <dbReference type="NCBI Taxonomy" id="2282381"/>
    <lineage>
        <taxon>Bacteria</taxon>
        <taxon>Pseudomonadati</taxon>
        <taxon>Pseudomonadota</taxon>
        <taxon>Gammaproteobacteria</taxon>
        <taxon>Lysobacterales</taxon>
        <taxon>Rhodanobacteraceae</taxon>
        <taxon>Dyella</taxon>
    </lineage>
</organism>
<feature type="transmembrane region" description="Helical" evidence="1">
    <location>
        <begin position="543"/>
        <end position="561"/>
    </location>
</feature>
<dbReference type="EMBL" id="QQAH01000001">
    <property type="protein sequence ID" value="RDD83563.1"/>
    <property type="molecule type" value="Genomic_DNA"/>
</dbReference>
<dbReference type="RefSeq" id="WP_114843956.1">
    <property type="nucleotide sequence ID" value="NZ_JBHSPE010000001.1"/>
</dbReference>
<feature type="transmembrane region" description="Helical" evidence="1">
    <location>
        <begin position="573"/>
        <end position="594"/>
    </location>
</feature>
<comment type="caution">
    <text evidence="2">The sequence shown here is derived from an EMBL/GenBank/DDBJ whole genome shotgun (WGS) entry which is preliminary data.</text>
</comment>
<gene>
    <name evidence="2" type="ORF">DVJ77_03020</name>
</gene>
<keyword evidence="1" id="KW-0812">Transmembrane</keyword>
<accession>A0A369UTB7</accession>
<reference evidence="2 3" key="1">
    <citation type="submission" date="2018-07" db="EMBL/GenBank/DDBJ databases">
        <title>Dyella tabacisoli L4-6T, whole genome shotgun sequence.</title>
        <authorList>
            <person name="Zhou X.-K."/>
            <person name="Li W.-J."/>
            <person name="Duan Y.-Q."/>
        </authorList>
    </citation>
    <scope>NUCLEOTIDE SEQUENCE [LARGE SCALE GENOMIC DNA]</scope>
    <source>
        <strain evidence="2 3">L4-6</strain>
    </source>
</reference>
<feature type="transmembrane region" description="Helical" evidence="1">
    <location>
        <begin position="42"/>
        <end position="64"/>
    </location>
</feature>
<feature type="transmembrane region" description="Helical" evidence="1">
    <location>
        <begin position="204"/>
        <end position="225"/>
    </location>
</feature>
<protein>
    <submittedName>
        <fullName evidence="2">Uncharacterized protein</fullName>
    </submittedName>
</protein>
<keyword evidence="1" id="KW-1133">Transmembrane helix</keyword>
<proteinExistence type="predicted"/>
<feature type="transmembrane region" description="Helical" evidence="1">
    <location>
        <begin position="12"/>
        <end position="30"/>
    </location>
</feature>
<dbReference type="OrthoDB" id="6398376at2"/>
<evidence type="ECO:0000256" key="1">
    <source>
        <dbReference type="SAM" id="Phobius"/>
    </source>
</evidence>
<evidence type="ECO:0000313" key="3">
    <source>
        <dbReference type="Proteomes" id="UP000253782"/>
    </source>
</evidence>
<keyword evidence="3" id="KW-1185">Reference proteome</keyword>
<keyword evidence="1" id="KW-0472">Membrane</keyword>
<dbReference type="AlphaFoldDB" id="A0A369UTB7"/>